<dbReference type="SUPFAM" id="SSF51695">
    <property type="entry name" value="PLC-like phosphodiesterases"/>
    <property type="match status" value="1"/>
</dbReference>
<dbReference type="SMART" id="SM00148">
    <property type="entry name" value="PLCXc"/>
    <property type="match status" value="1"/>
</dbReference>
<dbReference type="InterPro" id="IPR035892">
    <property type="entry name" value="C2_domain_sf"/>
</dbReference>
<dbReference type="Pfam" id="PF00388">
    <property type="entry name" value="PI-PLC-X"/>
    <property type="match status" value="1"/>
</dbReference>
<dbReference type="EMBL" id="GL945436">
    <property type="protein sequence ID" value="EGO22869.1"/>
    <property type="molecule type" value="Genomic_DNA"/>
</dbReference>
<proteinExistence type="predicted"/>
<dbReference type="InterPro" id="IPR001192">
    <property type="entry name" value="PI-PLC_fam"/>
</dbReference>
<dbReference type="GO" id="GO:0051209">
    <property type="term" value="P:release of sequestered calcium ion into cytosol"/>
    <property type="evidence" value="ECO:0007669"/>
    <property type="project" value="TreeGrafter"/>
</dbReference>
<dbReference type="PANTHER" id="PTHR10336:SF169">
    <property type="entry name" value="PHOSPHOINOSITIDE PHOSPHOLIPASE C"/>
    <property type="match status" value="1"/>
</dbReference>
<dbReference type="Proteomes" id="UP000008064">
    <property type="component" value="Unassembled WGS sequence"/>
</dbReference>
<dbReference type="Gene3D" id="2.60.40.150">
    <property type="entry name" value="C2 domain"/>
    <property type="match status" value="1"/>
</dbReference>
<dbReference type="Gene3D" id="3.20.20.190">
    <property type="entry name" value="Phosphatidylinositol (PI) phosphodiesterase"/>
    <property type="match status" value="1"/>
</dbReference>
<dbReference type="AlphaFoldDB" id="F8P138"/>
<keyword evidence="1" id="KW-0443">Lipid metabolism</keyword>
<evidence type="ECO:0000259" key="2">
    <source>
        <dbReference type="PROSITE" id="PS50008"/>
    </source>
</evidence>
<keyword evidence="1" id="KW-0378">Hydrolase</keyword>
<dbReference type="HOGENOM" id="CLU_002738_3_1_1"/>
<dbReference type="SMART" id="SM00149">
    <property type="entry name" value="PLCYc"/>
    <property type="match status" value="1"/>
</dbReference>
<dbReference type="PROSITE" id="PS50008">
    <property type="entry name" value="PIPLC_Y_DOMAIN"/>
    <property type="match status" value="1"/>
</dbReference>
<evidence type="ECO:0000313" key="3">
    <source>
        <dbReference type="EMBL" id="EGO22869.1"/>
    </source>
</evidence>
<dbReference type="GO" id="GO:0048015">
    <property type="term" value="P:phosphatidylinositol-mediated signaling"/>
    <property type="evidence" value="ECO:0007669"/>
    <property type="project" value="TreeGrafter"/>
</dbReference>
<dbReference type="RefSeq" id="XP_007320109.1">
    <property type="nucleotide sequence ID" value="XM_007320047.1"/>
</dbReference>
<dbReference type="InterPro" id="IPR001711">
    <property type="entry name" value="PLipase_C_Pinositol-sp_Y"/>
</dbReference>
<reference evidence="4" key="1">
    <citation type="journal article" date="2011" name="Science">
        <title>The plant cell wall-decomposing machinery underlies the functional diversity of forest fungi.</title>
        <authorList>
            <person name="Eastwood D.C."/>
            <person name="Floudas D."/>
            <person name="Binder M."/>
            <person name="Majcherczyk A."/>
            <person name="Schneider P."/>
            <person name="Aerts A."/>
            <person name="Asiegbu F.O."/>
            <person name="Baker S.E."/>
            <person name="Barry K."/>
            <person name="Bendiksby M."/>
            <person name="Blumentritt M."/>
            <person name="Coutinho P.M."/>
            <person name="Cullen D."/>
            <person name="de Vries R.P."/>
            <person name="Gathman A."/>
            <person name="Goodell B."/>
            <person name="Henrissat B."/>
            <person name="Ihrmark K."/>
            <person name="Kauserud H."/>
            <person name="Kohler A."/>
            <person name="LaButti K."/>
            <person name="Lapidus A."/>
            <person name="Lavin J.L."/>
            <person name="Lee Y.-H."/>
            <person name="Lindquist E."/>
            <person name="Lilly W."/>
            <person name="Lucas S."/>
            <person name="Morin E."/>
            <person name="Murat C."/>
            <person name="Oguiza J.A."/>
            <person name="Park J."/>
            <person name="Pisabarro A.G."/>
            <person name="Riley R."/>
            <person name="Rosling A."/>
            <person name="Salamov A."/>
            <person name="Schmidt O."/>
            <person name="Schmutz J."/>
            <person name="Skrede I."/>
            <person name="Stenlid J."/>
            <person name="Wiebenga A."/>
            <person name="Xie X."/>
            <person name="Kuees U."/>
            <person name="Hibbett D.S."/>
            <person name="Hoffmeister D."/>
            <person name="Hoegberg N."/>
            <person name="Martin F."/>
            <person name="Grigoriev I.V."/>
            <person name="Watkinson S.C."/>
        </authorList>
    </citation>
    <scope>NUCLEOTIDE SEQUENCE [LARGE SCALE GENOMIC DNA]</scope>
    <source>
        <strain evidence="4">S7.9</strain>
    </source>
</reference>
<sequence>MEAFLDHEWKTELSNRFSVETAVNLSPPQDKVPRLSPEVITFLEERNINPDELLKQPIVCPPPVDDSFPWKQYFVSSSHNTYLLSWQVLGRASAASYTHVISEHGRCVEIDVWWSSANGAIVTHGHTLSKSVSFKSVCVAIGDVVREGDWPLLVSLECHVPVANQGELVDIMQAAWGEKLVQKEREDLDDDTISPKDLRGKIILMVEYYHDVSGIEELQESPRDDLCEEPYDEIDNDLIVEKSESGRSKIADSLAALGFYARSMKPAKGWVVEHFPSPPFPRNILINISEPSLLSLIPNSFTHLIEHARYHFRRIYPRGIRLSSSNFDPLKFWRNGSQIACLNWQHFDRGMQINEAMFVGTEGWVLKPAPLLGMGEHMNSRLKLTVEIIGVSSLSPPNGHHDFTAYVQAQLFHSAGDQEWRSEHVKCKDVSDAGADVMFNGRFEWEFESDDMAFIRLLVFRHEFIRSERLAVFCARVIHLQQGWKFIRLLNMKGKNNGATVLVRFAISVVD</sequence>
<name>F8P138_SERL9</name>
<feature type="domain" description="PI-PLC Y-box" evidence="2">
    <location>
        <begin position="287"/>
        <end position="368"/>
    </location>
</feature>
<comment type="catalytic activity">
    <reaction evidence="1">
        <text>a 1,2-diacyl-sn-glycero-3-phospho-(1D-myo-inositol-4,5-bisphosphate) + H2O = 1D-myo-inositol 1,4,5-trisphosphate + a 1,2-diacyl-sn-glycerol + H(+)</text>
        <dbReference type="Rhea" id="RHEA:33179"/>
        <dbReference type="ChEBI" id="CHEBI:15377"/>
        <dbReference type="ChEBI" id="CHEBI:15378"/>
        <dbReference type="ChEBI" id="CHEBI:17815"/>
        <dbReference type="ChEBI" id="CHEBI:58456"/>
        <dbReference type="ChEBI" id="CHEBI:203600"/>
        <dbReference type="EC" id="3.1.4.11"/>
    </reaction>
</comment>
<dbReference type="OrthoDB" id="269822at2759"/>
<dbReference type="PANTHER" id="PTHR10336">
    <property type="entry name" value="PHOSPHOINOSITIDE-SPECIFIC PHOSPHOLIPASE C FAMILY PROTEIN"/>
    <property type="match status" value="1"/>
</dbReference>
<dbReference type="Pfam" id="PF00387">
    <property type="entry name" value="PI-PLC-Y"/>
    <property type="match status" value="1"/>
</dbReference>
<keyword evidence="1" id="KW-0442">Lipid degradation</keyword>
<dbReference type="EC" id="3.1.4.11" evidence="1"/>
<dbReference type="PROSITE" id="PS50007">
    <property type="entry name" value="PIPLC_X_DOMAIN"/>
    <property type="match status" value="1"/>
</dbReference>
<dbReference type="GO" id="GO:0016042">
    <property type="term" value="P:lipid catabolic process"/>
    <property type="evidence" value="ECO:0007669"/>
    <property type="project" value="UniProtKB-KW"/>
</dbReference>
<dbReference type="InterPro" id="IPR017946">
    <property type="entry name" value="PLC-like_Pdiesterase_TIM-brl"/>
</dbReference>
<evidence type="ECO:0000256" key="1">
    <source>
        <dbReference type="RuleBase" id="RU361133"/>
    </source>
</evidence>
<dbReference type="GO" id="GO:0004435">
    <property type="term" value="F:phosphatidylinositol-4,5-bisphosphate phospholipase C activity"/>
    <property type="evidence" value="ECO:0007669"/>
    <property type="project" value="UniProtKB-EC"/>
</dbReference>
<dbReference type="PRINTS" id="PR00390">
    <property type="entry name" value="PHPHLIPASEC"/>
</dbReference>
<gene>
    <name evidence="3" type="ORF">SERLADRAFT_471357</name>
</gene>
<protein>
    <recommendedName>
        <fullName evidence="1">Phosphoinositide phospholipase C</fullName>
        <ecNumber evidence="1">3.1.4.11</ecNumber>
    </recommendedName>
</protein>
<dbReference type="GeneID" id="18819926"/>
<organism evidence="4">
    <name type="scientific">Serpula lacrymans var. lacrymans (strain S7.9)</name>
    <name type="common">Dry rot fungus</name>
    <dbReference type="NCBI Taxonomy" id="578457"/>
    <lineage>
        <taxon>Eukaryota</taxon>
        <taxon>Fungi</taxon>
        <taxon>Dikarya</taxon>
        <taxon>Basidiomycota</taxon>
        <taxon>Agaricomycotina</taxon>
        <taxon>Agaricomycetes</taxon>
        <taxon>Agaricomycetidae</taxon>
        <taxon>Boletales</taxon>
        <taxon>Coniophorineae</taxon>
        <taxon>Serpulaceae</taxon>
        <taxon>Serpula</taxon>
    </lineage>
</organism>
<accession>F8P138</accession>
<evidence type="ECO:0000313" key="4">
    <source>
        <dbReference type="Proteomes" id="UP000008064"/>
    </source>
</evidence>
<dbReference type="SUPFAM" id="SSF49562">
    <property type="entry name" value="C2 domain (Calcium/lipid-binding domain, CaLB)"/>
    <property type="match status" value="1"/>
</dbReference>
<dbReference type="KEGG" id="sla:SERLADRAFT_471357"/>
<dbReference type="InterPro" id="IPR000909">
    <property type="entry name" value="PLipase_C_PInositol-sp_X_dom"/>
</dbReference>